<dbReference type="Pfam" id="PF03781">
    <property type="entry name" value="FGE-sulfatase"/>
    <property type="match status" value="1"/>
</dbReference>
<accession>A0ABN9QR19</accession>
<reference evidence="3" key="1">
    <citation type="submission" date="2023-10" db="EMBL/GenBank/DDBJ databases">
        <authorList>
            <person name="Chen Y."/>
            <person name="Shah S."/>
            <person name="Dougan E. K."/>
            <person name="Thang M."/>
            <person name="Chan C."/>
        </authorList>
    </citation>
    <scope>NUCLEOTIDE SEQUENCE [LARGE SCALE GENOMIC DNA]</scope>
</reference>
<dbReference type="SUPFAM" id="SSF56436">
    <property type="entry name" value="C-type lectin-like"/>
    <property type="match status" value="1"/>
</dbReference>
<proteinExistence type="predicted"/>
<feature type="domain" description="Sulfatase-modifying factor enzyme-like" evidence="2">
    <location>
        <begin position="471"/>
        <end position="687"/>
    </location>
</feature>
<protein>
    <recommendedName>
        <fullName evidence="2">Sulfatase-modifying factor enzyme-like domain-containing protein</fullName>
    </recommendedName>
</protein>
<dbReference type="Proteomes" id="UP001189429">
    <property type="component" value="Unassembled WGS sequence"/>
</dbReference>
<sequence>MYTTTPLLTGRGSRTCSRRPTSTTGTCTIPPATLTPWTGTSQMSRSATAASIPYCCGPPTRTSRLDPNLGIDARNQFDYYRALPGGLAALRELVLAFKARGVRVLLAYNPWDQSTHVEGEPHWTTLVRLIKETGADGFNGDTMSTMYREFWDAGVRSGYPIVGEMEGGGYADPGGRPEDASWESASWAPMGWGEGWGHDVALGVDKLKWLDGRHMTHVCDRWMTNHTDNLQQAFFNGVGMESWENVWGIWMHFTERDAEALRRVATLLRWLGSERFVQGYEEWEPYTPDVLRSPGRPFAEGGSVGSRFRHQSGDCAWLVVNRGGAPEEVDLNVSSCGVEGGTVYDLYHGVQLPAGQLQAVRVPVEANGFGAVVLTGRASLPVEPLLARMRGLTAAPLASLSAEWRMLPQEMVGMESRVATTATADGMVLIPRARYEFRSAAVELEGNDTLGMDAQFPWEGSAHRFHQRLLELGPFYIDRHLVTKGDFARFLHATRYAPRDPHNFLVGWAPAAEGGGLAPPAGSERQPVVWVSLAEARRYCAWAGKRLPHAYEWQLAGQGTERPARQYPWGDDELPGRGFFPPPGNGSTVPELPNVGAFSPQGDAPSGVADLAGVVWQYTDEFRDEHTRTVLLKGSGLYHPTVSGNFPALRQTRNWYFPRALELDRHNRMMLMDDAYERAGTLGFRCAADHAEGQAAPYHFRDLGPPEGAGSAAPLVV</sequence>
<organism evidence="3 4">
    <name type="scientific">Prorocentrum cordatum</name>
    <dbReference type="NCBI Taxonomy" id="2364126"/>
    <lineage>
        <taxon>Eukaryota</taxon>
        <taxon>Sar</taxon>
        <taxon>Alveolata</taxon>
        <taxon>Dinophyceae</taxon>
        <taxon>Prorocentrales</taxon>
        <taxon>Prorocentraceae</taxon>
        <taxon>Prorocentrum</taxon>
    </lineage>
</organism>
<dbReference type="PANTHER" id="PTHR23150">
    <property type="entry name" value="SULFATASE MODIFYING FACTOR 1, 2"/>
    <property type="match status" value="1"/>
</dbReference>
<evidence type="ECO:0000313" key="3">
    <source>
        <dbReference type="EMBL" id="CAK0808632.1"/>
    </source>
</evidence>
<dbReference type="InterPro" id="IPR042095">
    <property type="entry name" value="SUMF_sf"/>
</dbReference>
<dbReference type="InterPro" id="IPR005532">
    <property type="entry name" value="SUMF_dom"/>
</dbReference>
<dbReference type="PANTHER" id="PTHR23150:SF19">
    <property type="entry name" value="FORMYLGLYCINE-GENERATING ENZYME"/>
    <property type="match status" value="1"/>
</dbReference>
<keyword evidence="4" id="KW-1185">Reference proteome</keyword>
<comment type="caution">
    <text evidence="3">The sequence shown here is derived from an EMBL/GenBank/DDBJ whole genome shotgun (WGS) entry which is preliminary data.</text>
</comment>
<evidence type="ECO:0000256" key="1">
    <source>
        <dbReference type="SAM" id="MobiDB-lite"/>
    </source>
</evidence>
<feature type="compositionally biased region" description="Low complexity" evidence="1">
    <location>
        <begin position="9"/>
        <end position="25"/>
    </location>
</feature>
<dbReference type="InterPro" id="IPR051043">
    <property type="entry name" value="Sulfatase_Mod_Factor_Kinase"/>
</dbReference>
<evidence type="ECO:0000259" key="2">
    <source>
        <dbReference type="Pfam" id="PF03781"/>
    </source>
</evidence>
<evidence type="ECO:0000313" key="4">
    <source>
        <dbReference type="Proteomes" id="UP001189429"/>
    </source>
</evidence>
<gene>
    <name evidence="3" type="ORF">PCOR1329_LOCUS14163</name>
</gene>
<dbReference type="InterPro" id="IPR016187">
    <property type="entry name" value="CTDL_fold"/>
</dbReference>
<dbReference type="EMBL" id="CAUYUJ010004224">
    <property type="protein sequence ID" value="CAK0808632.1"/>
    <property type="molecule type" value="Genomic_DNA"/>
</dbReference>
<dbReference type="Gene3D" id="3.90.1580.10">
    <property type="entry name" value="paralog of FGE (formylglycine-generating enzyme)"/>
    <property type="match status" value="1"/>
</dbReference>
<name>A0ABN9QR19_9DINO</name>
<feature type="region of interest" description="Disordered" evidence="1">
    <location>
        <begin position="1"/>
        <end position="25"/>
    </location>
</feature>